<feature type="compositionally biased region" description="Low complexity" evidence="2">
    <location>
        <begin position="759"/>
        <end position="779"/>
    </location>
</feature>
<accession>A0A4P9W714</accession>
<name>A0A4P9W714_9FUNG</name>
<sequence length="849" mass="89027">MQRVLEAAKERKHELSGAVRRQQRHLREIEAKLQKDIEKINKQNAQLEVQLQNPLPVFPCPSPPYPAASLAVRDALASSHSIDPDTRSHISEDYTADFDLIEPPAPAALAQEARTSEDAPLPKVPVEPSAHDAIDEEEGLKAGVSSASASVSTGKAAQDAHILGPVGIVDERMSEDIDLSSFGGPASEELPAIPADHERRALADDKQELTPELGQLQGPLEEEIQLSSLDGEASAGSVAIDQITLGPPEGNASEENAAVVIKVVQAVPTPLNSIEVPFNEEARLVEEPQSVEEAQSVEEDIDVPSIDSAVDEASPAPEAALSLQVNPATATSVADLPQNAEILSASDAAVEEDIAVSSFGTVSSHRSDKLEPDAVNKQMEVESPSVHDNTLGVGLDNPPSKLEAPAVEDYDYSSFNEMTSESPVDGDLDLEADVDVAAASTASLAADRPSVGEFASDVSSLAADNLGIDNRSDIINREAALTQAPIALASPAFDALEADLAVEAEIVDNGLSIGEKPEKVSDISSSHLHSDEISPEVQPHVQTVDEPVPALIPVAPERPPFEAEEVRLPEAEIAMVLPAGPLTEQRDAIASIEVITDVSALAKGPAPLLEAGPPASPLAEWTSAARDVEAAPSAVSTASSIKEDLTSDSDSINLQEPVTLDEDPQPSLVSAPGTGPDASLMQITRSRSPPASALYNASPIPLSQTPIVDIVPALETTVQGSRDVGANVDTNFDDSSENLKPEAGRSAFSTAIANAAAASWRRRSSAQPAPAGGLAQAPQYRSDLAGPDVKASEDHQTEETEPPGPVLDAAIMNSLLDNLIDDSIVGKRGMFSVFFCFPLLLHSRGLVAN</sequence>
<reference evidence="4" key="1">
    <citation type="journal article" date="2018" name="Nat. Microbiol.">
        <title>Leveraging single-cell genomics to expand the fungal tree of life.</title>
        <authorList>
            <person name="Ahrendt S.R."/>
            <person name="Quandt C.A."/>
            <person name="Ciobanu D."/>
            <person name="Clum A."/>
            <person name="Salamov A."/>
            <person name="Andreopoulos B."/>
            <person name="Cheng J.F."/>
            <person name="Woyke T."/>
            <person name="Pelin A."/>
            <person name="Henrissat B."/>
            <person name="Reynolds N.K."/>
            <person name="Benny G.L."/>
            <person name="Smith M.E."/>
            <person name="James T.Y."/>
            <person name="Grigoriev I.V."/>
        </authorList>
    </citation>
    <scope>NUCLEOTIDE SEQUENCE [LARGE SCALE GENOMIC DNA]</scope>
</reference>
<protein>
    <submittedName>
        <fullName evidence="3">Uncharacterized protein</fullName>
    </submittedName>
</protein>
<organism evidence="3 4">
    <name type="scientific">Blyttiomyces helicus</name>
    <dbReference type="NCBI Taxonomy" id="388810"/>
    <lineage>
        <taxon>Eukaryota</taxon>
        <taxon>Fungi</taxon>
        <taxon>Fungi incertae sedis</taxon>
        <taxon>Chytridiomycota</taxon>
        <taxon>Chytridiomycota incertae sedis</taxon>
        <taxon>Chytridiomycetes</taxon>
        <taxon>Chytridiomycetes incertae sedis</taxon>
        <taxon>Blyttiomyces</taxon>
    </lineage>
</organism>
<keyword evidence="4" id="KW-1185">Reference proteome</keyword>
<feature type="coiled-coil region" evidence="1">
    <location>
        <begin position="5"/>
        <end position="50"/>
    </location>
</feature>
<evidence type="ECO:0000313" key="3">
    <source>
        <dbReference type="EMBL" id="RKO87165.1"/>
    </source>
</evidence>
<proteinExistence type="predicted"/>
<evidence type="ECO:0000256" key="2">
    <source>
        <dbReference type="SAM" id="MobiDB-lite"/>
    </source>
</evidence>
<evidence type="ECO:0000313" key="4">
    <source>
        <dbReference type="Proteomes" id="UP000269721"/>
    </source>
</evidence>
<dbReference type="AlphaFoldDB" id="A0A4P9W714"/>
<feature type="region of interest" description="Disordered" evidence="2">
    <location>
        <begin position="759"/>
        <end position="806"/>
    </location>
</feature>
<feature type="region of interest" description="Disordered" evidence="2">
    <location>
        <begin position="722"/>
        <end position="743"/>
    </location>
</feature>
<gene>
    <name evidence="3" type="ORF">BDK51DRAFT_48945</name>
</gene>
<evidence type="ECO:0000256" key="1">
    <source>
        <dbReference type="SAM" id="Coils"/>
    </source>
</evidence>
<keyword evidence="1" id="KW-0175">Coiled coil</keyword>
<dbReference type="EMBL" id="KZ997628">
    <property type="protein sequence ID" value="RKO87165.1"/>
    <property type="molecule type" value="Genomic_DNA"/>
</dbReference>
<dbReference type="Proteomes" id="UP000269721">
    <property type="component" value="Unassembled WGS sequence"/>
</dbReference>
<feature type="region of interest" description="Disordered" evidence="2">
    <location>
        <begin position="657"/>
        <end position="676"/>
    </location>
</feature>